<dbReference type="PANTHER" id="PTHR34987">
    <property type="entry name" value="C, PUTATIVE (AFU_ORTHOLOGUE AFUA_3G02880)-RELATED"/>
    <property type="match status" value="1"/>
</dbReference>
<keyword evidence="2" id="KW-0326">Glycosidase</keyword>
<feature type="domain" description="Alpha-L-rhamnosidase six-hairpin glycosidase" evidence="1">
    <location>
        <begin position="415"/>
        <end position="575"/>
    </location>
</feature>
<dbReference type="Pfam" id="PF17389">
    <property type="entry name" value="Bac_rhamnosid6H"/>
    <property type="match status" value="1"/>
</dbReference>
<protein>
    <submittedName>
        <fullName evidence="2">Trehalase family glycosidase</fullName>
    </submittedName>
</protein>
<dbReference type="GO" id="GO:0016798">
    <property type="term" value="F:hydrolase activity, acting on glycosyl bonds"/>
    <property type="evidence" value="ECO:0007669"/>
    <property type="project" value="UniProtKB-KW"/>
</dbReference>
<comment type="caution">
    <text evidence="2">The sequence shown here is derived from an EMBL/GenBank/DDBJ whole genome shotgun (WGS) entry which is preliminary data.</text>
</comment>
<dbReference type="PANTHER" id="PTHR34987:SF4">
    <property type="entry name" value="ALPHA-L-RHAMNOSIDASE C-TERMINAL DOMAIN-CONTAINING PROTEIN"/>
    <property type="match status" value="1"/>
</dbReference>
<dbReference type="Gene3D" id="1.50.10.10">
    <property type="match status" value="1"/>
</dbReference>
<organism evidence="2 3">
    <name type="scientific">Mucilaginibacter lutimaris</name>
    <dbReference type="NCBI Taxonomy" id="931629"/>
    <lineage>
        <taxon>Bacteria</taxon>
        <taxon>Pseudomonadati</taxon>
        <taxon>Bacteroidota</taxon>
        <taxon>Sphingobacteriia</taxon>
        <taxon>Sphingobacteriales</taxon>
        <taxon>Sphingobacteriaceae</taxon>
        <taxon>Mucilaginibacter</taxon>
    </lineage>
</organism>
<dbReference type="SUPFAM" id="SSF48208">
    <property type="entry name" value="Six-hairpin glycosidases"/>
    <property type="match status" value="1"/>
</dbReference>
<accession>A0ABW2Z9E8</accession>
<dbReference type="InterPro" id="IPR008928">
    <property type="entry name" value="6-hairpin_glycosidase_sf"/>
</dbReference>
<dbReference type="Proteomes" id="UP001597073">
    <property type="component" value="Unassembled WGS sequence"/>
</dbReference>
<gene>
    <name evidence="2" type="ORF">ACFQZI_00225</name>
</gene>
<sequence length="852" mass="95961">MPQYLLTPMKSHQKRALLNSLLIKMAWLCSITLTNSVPVLATRNTLPRPGKTYVIENGKIQLVINCGNQASVVSMALNGRQVINAPDGMYTALNYNGKTFTSLHLLRKPAAVPGKDGIVINNIIYGDDELSVAECWTFLRKGDEIVWQIARKFSKKVALTANSAPVINFKSIKTWDGAFQGYGGLAWFYLFTDKPSSYGVHSQTSRFWNSRNADGLDVSVSSPGNKVAMTYKYTADNRLEYTIVVSPQAIIPRLDKDTHRRLFIRGDGNVWEPVPGVNNSTQSVIFKYANNTKRYDRGHLTGVNGKQISAVLNTIARIGVIDSLHYGGNSWATPYGPICLHEQYIAQLGLGINDPAYLKGYKACLDFYRDHAIKADGRVYSRWAYSNEDAAPGQYNKYGFYEAQWGTLMDSNPDYVSNVADLFDLTGNNNWVKGQQQACEKALDWILNRDKNHNGLVEMMNDNQDEQKSSDWIDIVWASYENAFVNAKLYYALSKWAKIEKLLGNITKAEYYKNFAAKLKESFNKPCSQGGLWDEENNCYVHWRDKSGAIHGRNMVTPVNFMAIAYGICDQQERQQQILDGIEEQMQKEKLFFWPLTLTSYEPGELRKDQLPFPNYENGDLFLSWGAVGVAAYAKYKPQIALKYVKNVLQQYGNDGLAFQRYSRKDQHGQGDDILAGNSLAIVGLYQSIYGVNPLYNRLYLDPHLTPELAGTMLKYHYQDQLLNIRLSPGDYIIADGRVELRAAEKFGFYATGNLLSYFDKGDENPAMQITGSTRYRLTINLWTGQQKTFTINSLNGKAQRVTFRIRALKPLTMYSLRVGGKISSTKSNSKGDIVFTDNTSAGGRKISITAF</sequence>
<dbReference type="EMBL" id="JBHTIA010000002">
    <property type="protein sequence ID" value="MFD0763256.1"/>
    <property type="molecule type" value="Genomic_DNA"/>
</dbReference>
<dbReference type="InterPro" id="IPR012341">
    <property type="entry name" value="6hp_glycosidase-like_sf"/>
</dbReference>
<keyword evidence="3" id="KW-1185">Reference proteome</keyword>
<keyword evidence="2" id="KW-0378">Hydrolase</keyword>
<evidence type="ECO:0000313" key="2">
    <source>
        <dbReference type="EMBL" id="MFD0763256.1"/>
    </source>
</evidence>
<reference evidence="3" key="1">
    <citation type="journal article" date="2019" name="Int. J. Syst. Evol. Microbiol.">
        <title>The Global Catalogue of Microorganisms (GCM) 10K type strain sequencing project: providing services to taxonomists for standard genome sequencing and annotation.</title>
        <authorList>
            <consortium name="The Broad Institute Genomics Platform"/>
            <consortium name="The Broad Institute Genome Sequencing Center for Infectious Disease"/>
            <person name="Wu L."/>
            <person name="Ma J."/>
        </authorList>
    </citation>
    <scope>NUCLEOTIDE SEQUENCE [LARGE SCALE GENOMIC DNA]</scope>
    <source>
        <strain evidence="3">CCUG 60742</strain>
    </source>
</reference>
<name>A0ABW2Z9E8_9SPHI</name>
<evidence type="ECO:0000259" key="1">
    <source>
        <dbReference type="Pfam" id="PF17389"/>
    </source>
</evidence>
<proteinExistence type="predicted"/>
<dbReference type="InterPro" id="IPR035396">
    <property type="entry name" value="Bac_rhamnosid6H"/>
</dbReference>
<evidence type="ECO:0000313" key="3">
    <source>
        <dbReference type="Proteomes" id="UP001597073"/>
    </source>
</evidence>